<dbReference type="InterPro" id="IPR055647">
    <property type="entry name" value="DUF7223"/>
</dbReference>
<dbReference type="AlphaFoldDB" id="A0A6A6XA42"/>
<evidence type="ECO:0000259" key="1">
    <source>
        <dbReference type="Pfam" id="PF22974"/>
    </source>
</evidence>
<name>A0A6A6XA42_9PLEO</name>
<evidence type="ECO:0000313" key="3">
    <source>
        <dbReference type="EMBL" id="KAF2792647.1"/>
    </source>
</evidence>
<dbReference type="Proteomes" id="UP000799757">
    <property type="component" value="Unassembled WGS sequence"/>
</dbReference>
<dbReference type="Pfam" id="PF23865">
    <property type="entry name" value="DUF7223"/>
    <property type="match status" value="1"/>
</dbReference>
<keyword evidence="4" id="KW-1185">Reference proteome</keyword>
<dbReference type="OrthoDB" id="160645at2759"/>
<dbReference type="InterPro" id="IPR054293">
    <property type="entry name" value="DUF7029"/>
</dbReference>
<sequence length="312" mass="33745">CYKGDNRSPYLVSNIKFDKEKLIANVAAEEKEWADIAHTFHLKLGHQHVPAATANVTHPHLLRRENSDMDISHTFNGELFNFAVDSLTTVGMAMSADAEITTSGHIVADFDIKRKAFVIPEDINISIKPQDVNALFKLTLHADGTLGKAIDWTMTPEIDIPIAALNIKGILQIGPFVTVGVHFGSSALSGTGDIITGAKGTLDNAAQVQIQLRHPEENSFANWTPKIDKIDPTFSAEFTGDLKAWAELGVIIKAEAFGRWGYQAGVEAQLPYYQANLVATKDPAGVCGTKKTVGIDVDTNVGIDVSLQAGRV</sequence>
<dbReference type="Pfam" id="PF22974">
    <property type="entry name" value="DUF7029"/>
    <property type="match status" value="1"/>
</dbReference>
<accession>A0A6A6XA42</accession>
<evidence type="ECO:0000313" key="4">
    <source>
        <dbReference type="Proteomes" id="UP000799757"/>
    </source>
</evidence>
<gene>
    <name evidence="3" type="ORF">K505DRAFT_192994</name>
</gene>
<feature type="domain" description="DUF7029" evidence="1">
    <location>
        <begin position="1"/>
        <end position="41"/>
    </location>
</feature>
<dbReference type="EMBL" id="MU001960">
    <property type="protein sequence ID" value="KAF2792647.1"/>
    <property type="molecule type" value="Genomic_DNA"/>
</dbReference>
<feature type="non-terminal residue" evidence="3">
    <location>
        <position position="1"/>
    </location>
</feature>
<feature type="domain" description="DUF7223" evidence="2">
    <location>
        <begin position="69"/>
        <end position="310"/>
    </location>
</feature>
<reference evidence="3" key="1">
    <citation type="journal article" date="2020" name="Stud. Mycol.">
        <title>101 Dothideomycetes genomes: a test case for predicting lifestyles and emergence of pathogens.</title>
        <authorList>
            <person name="Haridas S."/>
            <person name="Albert R."/>
            <person name="Binder M."/>
            <person name="Bloem J."/>
            <person name="Labutti K."/>
            <person name="Salamov A."/>
            <person name="Andreopoulos B."/>
            <person name="Baker S."/>
            <person name="Barry K."/>
            <person name="Bills G."/>
            <person name="Bluhm B."/>
            <person name="Cannon C."/>
            <person name="Castanera R."/>
            <person name="Culley D."/>
            <person name="Daum C."/>
            <person name="Ezra D."/>
            <person name="Gonzalez J."/>
            <person name="Henrissat B."/>
            <person name="Kuo A."/>
            <person name="Liang C."/>
            <person name="Lipzen A."/>
            <person name="Lutzoni F."/>
            <person name="Magnuson J."/>
            <person name="Mondo S."/>
            <person name="Nolan M."/>
            <person name="Ohm R."/>
            <person name="Pangilinan J."/>
            <person name="Park H.-J."/>
            <person name="Ramirez L."/>
            <person name="Alfaro M."/>
            <person name="Sun H."/>
            <person name="Tritt A."/>
            <person name="Yoshinaga Y."/>
            <person name="Zwiers L.-H."/>
            <person name="Turgeon B."/>
            <person name="Goodwin S."/>
            <person name="Spatafora J."/>
            <person name="Crous P."/>
            <person name="Grigoriev I."/>
        </authorList>
    </citation>
    <scope>NUCLEOTIDE SEQUENCE</scope>
    <source>
        <strain evidence="3">CBS 109.77</strain>
    </source>
</reference>
<organism evidence="3 4">
    <name type="scientific">Melanomma pulvis-pyrius CBS 109.77</name>
    <dbReference type="NCBI Taxonomy" id="1314802"/>
    <lineage>
        <taxon>Eukaryota</taxon>
        <taxon>Fungi</taxon>
        <taxon>Dikarya</taxon>
        <taxon>Ascomycota</taxon>
        <taxon>Pezizomycotina</taxon>
        <taxon>Dothideomycetes</taxon>
        <taxon>Pleosporomycetidae</taxon>
        <taxon>Pleosporales</taxon>
        <taxon>Melanommataceae</taxon>
        <taxon>Melanomma</taxon>
    </lineage>
</organism>
<proteinExistence type="predicted"/>
<feature type="non-terminal residue" evidence="3">
    <location>
        <position position="312"/>
    </location>
</feature>
<evidence type="ECO:0000259" key="2">
    <source>
        <dbReference type="Pfam" id="PF23865"/>
    </source>
</evidence>
<protein>
    <submittedName>
        <fullName evidence="3">Uncharacterized protein</fullName>
    </submittedName>
</protein>